<dbReference type="AlphaFoldDB" id="A0A915ELF5"/>
<name>A0A915ELF5_9BILA</name>
<sequence length="175" mass="20753">MQLKKRNIWILSFGFQPLNQGQRRCACYVSSPPDAEDEVRIIIVNEHRGRRLRPQEEWSETRFHEFFIWREISKVETRSRKLFPRITELGNLQGPQAYREDQISIMDDFKKKADRGSIRMHYNIGKSSQDSNSIDIAGSEWYFKAEKRIREPQAAANMRDMRAEIFADPWICPLC</sequence>
<protein>
    <submittedName>
        <fullName evidence="2">Uncharacterized protein</fullName>
    </submittedName>
</protein>
<proteinExistence type="predicted"/>
<dbReference type="Proteomes" id="UP000887574">
    <property type="component" value="Unplaced"/>
</dbReference>
<organism evidence="1 2">
    <name type="scientific">Ditylenchus dipsaci</name>
    <dbReference type="NCBI Taxonomy" id="166011"/>
    <lineage>
        <taxon>Eukaryota</taxon>
        <taxon>Metazoa</taxon>
        <taxon>Ecdysozoa</taxon>
        <taxon>Nematoda</taxon>
        <taxon>Chromadorea</taxon>
        <taxon>Rhabditida</taxon>
        <taxon>Tylenchina</taxon>
        <taxon>Tylenchomorpha</taxon>
        <taxon>Sphaerularioidea</taxon>
        <taxon>Anguinidae</taxon>
        <taxon>Anguininae</taxon>
        <taxon>Ditylenchus</taxon>
    </lineage>
</organism>
<evidence type="ECO:0000313" key="1">
    <source>
        <dbReference type="Proteomes" id="UP000887574"/>
    </source>
</evidence>
<evidence type="ECO:0000313" key="2">
    <source>
        <dbReference type="WBParaSite" id="jg758"/>
    </source>
</evidence>
<keyword evidence="1" id="KW-1185">Reference proteome</keyword>
<accession>A0A915ELF5</accession>
<dbReference type="WBParaSite" id="jg758">
    <property type="protein sequence ID" value="jg758"/>
    <property type="gene ID" value="jg758"/>
</dbReference>
<reference evidence="2" key="1">
    <citation type="submission" date="2022-11" db="UniProtKB">
        <authorList>
            <consortium name="WormBaseParasite"/>
        </authorList>
    </citation>
    <scope>IDENTIFICATION</scope>
</reference>